<organism evidence="1 2">
    <name type="scientific">Mongoliibacter ruber</name>
    <dbReference type="NCBI Taxonomy" id="1750599"/>
    <lineage>
        <taxon>Bacteria</taxon>
        <taxon>Pseudomonadati</taxon>
        <taxon>Bacteroidota</taxon>
        <taxon>Cytophagia</taxon>
        <taxon>Cytophagales</taxon>
        <taxon>Cyclobacteriaceae</taxon>
        <taxon>Mongoliibacter</taxon>
    </lineage>
</organism>
<dbReference type="RefSeq" id="WP_106131857.1">
    <property type="nucleotide sequence ID" value="NZ_PVTR01000001.1"/>
</dbReference>
<keyword evidence="2" id="KW-1185">Reference proteome</keyword>
<name>A0A2T0WV97_9BACT</name>
<accession>A0A2T0WV97</accession>
<comment type="caution">
    <text evidence="1">The sequence shown here is derived from an EMBL/GenBank/DDBJ whole genome shotgun (WGS) entry which is preliminary data.</text>
</comment>
<reference evidence="1 2" key="1">
    <citation type="submission" date="2018-03" db="EMBL/GenBank/DDBJ databases">
        <title>Genomic Encyclopedia of Archaeal and Bacterial Type Strains, Phase II (KMG-II): from individual species to whole genera.</title>
        <authorList>
            <person name="Goeker M."/>
        </authorList>
    </citation>
    <scope>NUCLEOTIDE SEQUENCE [LARGE SCALE GENOMIC DNA]</scope>
    <source>
        <strain evidence="1 2">DSM 27929</strain>
    </source>
</reference>
<dbReference type="Proteomes" id="UP000238157">
    <property type="component" value="Unassembled WGS sequence"/>
</dbReference>
<evidence type="ECO:0000313" key="2">
    <source>
        <dbReference type="Proteomes" id="UP000238157"/>
    </source>
</evidence>
<dbReference type="EMBL" id="PVTR01000001">
    <property type="protein sequence ID" value="PRY90616.1"/>
    <property type="molecule type" value="Genomic_DNA"/>
</dbReference>
<gene>
    <name evidence="1" type="ORF">CLW00_101280</name>
</gene>
<sequence>MYRPHIKAKELQPGDVFKTNSMVYKEYWVDTIEVTDTVKITTWGKNTFEFAPDKELFLVRSAKMKKEVSNG</sequence>
<evidence type="ECO:0000313" key="1">
    <source>
        <dbReference type="EMBL" id="PRY90616.1"/>
    </source>
</evidence>
<protein>
    <submittedName>
        <fullName evidence="1">Uncharacterized protein</fullName>
    </submittedName>
</protein>
<dbReference type="AlphaFoldDB" id="A0A2T0WV97"/>
<proteinExistence type="predicted"/>